<dbReference type="SUPFAM" id="SSF57625">
    <property type="entry name" value="Invertebrate chitin-binding proteins"/>
    <property type="match status" value="2"/>
</dbReference>
<accession>A0A4Y2IWG8</accession>
<sequence length="218" mass="24353">MNMPNPDLELTKLSLAGCEGRDAKPTGKDPLCEEATGQVAHPKNSSLFYRCENGVKYLKSCSHPLIYNALDQVCDWPHNVQDKSIEESPERQGTADEITEYGSALSAYKKSVGTRNSDGMSCLLVPGVTCPCACRVTTYDDCESFYHCRGDGKACKKRCPEGLYFNRKTMVCDLPQNVECRDFFFATLRRLKSSNLVNASLKYPFQAVHLSQTSEFYP</sequence>
<dbReference type="Proteomes" id="UP000499080">
    <property type="component" value="Unassembled WGS sequence"/>
</dbReference>
<dbReference type="PANTHER" id="PTHR23301:SF0">
    <property type="entry name" value="CHITIN-BINDING TYPE-2 DOMAIN-CONTAINING PROTEIN-RELATED"/>
    <property type="match status" value="1"/>
</dbReference>
<reference evidence="7 8" key="1">
    <citation type="journal article" date="2019" name="Sci. Rep.">
        <title>Orb-weaving spider Araneus ventricosus genome elucidates the spidroin gene catalogue.</title>
        <authorList>
            <person name="Kono N."/>
            <person name="Nakamura H."/>
            <person name="Ohtoshi R."/>
            <person name="Moran D.A.P."/>
            <person name="Shinohara A."/>
            <person name="Yoshida Y."/>
            <person name="Fujiwara M."/>
            <person name="Mori M."/>
            <person name="Tomita M."/>
            <person name="Arakawa K."/>
        </authorList>
    </citation>
    <scope>NUCLEOTIDE SEQUENCE [LARGE SCALE GENOMIC DNA]</scope>
</reference>
<keyword evidence="4" id="KW-1015">Disulfide bond</keyword>
<dbReference type="AlphaFoldDB" id="A0A4Y2IWG8"/>
<keyword evidence="8" id="KW-1185">Reference proteome</keyword>
<feature type="domain" description="Chitin-binding type-2" evidence="6">
    <location>
        <begin position="141"/>
        <end position="182"/>
    </location>
</feature>
<gene>
    <name evidence="7" type="ORF">AVEN_5515_1</name>
</gene>
<evidence type="ECO:0000256" key="5">
    <source>
        <dbReference type="ARBA" id="ARBA00023180"/>
    </source>
</evidence>
<name>A0A4Y2IWG8_ARAVE</name>
<dbReference type="InterPro" id="IPR002557">
    <property type="entry name" value="Chitin-bd_dom"/>
</dbReference>
<evidence type="ECO:0000259" key="6">
    <source>
        <dbReference type="PROSITE" id="PS50940"/>
    </source>
</evidence>
<proteinExistence type="predicted"/>
<evidence type="ECO:0000256" key="1">
    <source>
        <dbReference type="ARBA" id="ARBA00022669"/>
    </source>
</evidence>
<keyword evidence="5" id="KW-0325">Glycoprotein</keyword>
<evidence type="ECO:0000313" key="8">
    <source>
        <dbReference type="Proteomes" id="UP000499080"/>
    </source>
</evidence>
<protein>
    <recommendedName>
        <fullName evidence="6">Chitin-binding type-2 domain-containing protein</fullName>
    </recommendedName>
</protein>
<comment type="caution">
    <text evidence="7">The sequence shown here is derived from an EMBL/GenBank/DDBJ whole genome shotgun (WGS) entry which is preliminary data.</text>
</comment>
<organism evidence="7 8">
    <name type="scientific">Araneus ventricosus</name>
    <name type="common">Orbweaver spider</name>
    <name type="synonym">Epeira ventricosa</name>
    <dbReference type="NCBI Taxonomy" id="182803"/>
    <lineage>
        <taxon>Eukaryota</taxon>
        <taxon>Metazoa</taxon>
        <taxon>Ecdysozoa</taxon>
        <taxon>Arthropoda</taxon>
        <taxon>Chelicerata</taxon>
        <taxon>Arachnida</taxon>
        <taxon>Araneae</taxon>
        <taxon>Araneomorphae</taxon>
        <taxon>Entelegynae</taxon>
        <taxon>Araneoidea</taxon>
        <taxon>Araneidae</taxon>
        <taxon>Araneus</taxon>
    </lineage>
</organism>
<feature type="domain" description="Chitin-binding type-2" evidence="6">
    <location>
        <begin position="29"/>
        <end position="84"/>
    </location>
</feature>
<dbReference type="GO" id="GO:0008061">
    <property type="term" value="F:chitin binding"/>
    <property type="evidence" value="ECO:0007669"/>
    <property type="project" value="UniProtKB-KW"/>
</dbReference>
<keyword evidence="3" id="KW-0677">Repeat</keyword>
<dbReference type="Pfam" id="PF01607">
    <property type="entry name" value="CBM_14"/>
    <property type="match status" value="2"/>
</dbReference>
<dbReference type="InterPro" id="IPR036508">
    <property type="entry name" value="Chitin-bd_dom_sf"/>
</dbReference>
<evidence type="ECO:0000256" key="2">
    <source>
        <dbReference type="ARBA" id="ARBA00022729"/>
    </source>
</evidence>
<evidence type="ECO:0000313" key="7">
    <source>
        <dbReference type="EMBL" id="GBM82147.1"/>
    </source>
</evidence>
<dbReference type="SMART" id="SM00494">
    <property type="entry name" value="ChtBD2"/>
    <property type="match status" value="2"/>
</dbReference>
<evidence type="ECO:0000256" key="3">
    <source>
        <dbReference type="ARBA" id="ARBA00022737"/>
    </source>
</evidence>
<dbReference type="EMBL" id="BGPR01002991">
    <property type="protein sequence ID" value="GBM82147.1"/>
    <property type="molecule type" value="Genomic_DNA"/>
</dbReference>
<keyword evidence="1" id="KW-0147">Chitin-binding</keyword>
<keyword evidence="2" id="KW-0732">Signal</keyword>
<dbReference type="OrthoDB" id="6020543at2759"/>
<dbReference type="Gene3D" id="2.170.140.10">
    <property type="entry name" value="Chitin binding domain"/>
    <property type="match status" value="2"/>
</dbReference>
<evidence type="ECO:0000256" key="4">
    <source>
        <dbReference type="ARBA" id="ARBA00023157"/>
    </source>
</evidence>
<dbReference type="InterPro" id="IPR051940">
    <property type="entry name" value="Chitin_bind-dev_reg"/>
</dbReference>
<dbReference type="GO" id="GO:0005576">
    <property type="term" value="C:extracellular region"/>
    <property type="evidence" value="ECO:0007669"/>
    <property type="project" value="InterPro"/>
</dbReference>
<dbReference type="PROSITE" id="PS50940">
    <property type="entry name" value="CHIT_BIND_II"/>
    <property type="match status" value="2"/>
</dbReference>
<dbReference type="PANTHER" id="PTHR23301">
    <property type="entry name" value="CHITIN BINDING PERITROPHIN-A"/>
    <property type="match status" value="1"/>
</dbReference>